<reference evidence="3" key="1">
    <citation type="journal article" date="2019" name="Int. J. Syst. Evol. Microbiol.">
        <title>The Global Catalogue of Microorganisms (GCM) 10K type strain sequencing project: providing services to taxonomists for standard genome sequencing and annotation.</title>
        <authorList>
            <consortium name="The Broad Institute Genomics Platform"/>
            <consortium name="The Broad Institute Genome Sequencing Center for Infectious Disease"/>
            <person name="Wu L."/>
            <person name="Ma J."/>
        </authorList>
    </citation>
    <scope>NUCLEOTIDE SEQUENCE [LARGE SCALE GENOMIC DNA]</scope>
    <source>
        <strain evidence="3">JCM 8201</strain>
    </source>
</reference>
<dbReference type="EMBL" id="BAAATZ010000012">
    <property type="protein sequence ID" value="GAA2727194.1"/>
    <property type="molecule type" value="Genomic_DNA"/>
</dbReference>
<feature type="domain" description="DUF1540" evidence="1">
    <location>
        <begin position="59"/>
        <end position="94"/>
    </location>
</feature>
<evidence type="ECO:0000313" key="2">
    <source>
        <dbReference type="EMBL" id="GAA2727194.1"/>
    </source>
</evidence>
<accession>A0ABP6GNS6</accession>
<dbReference type="InterPro" id="IPR011437">
    <property type="entry name" value="DUF1540"/>
</dbReference>
<organism evidence="2 3">
    <name type="scientific">Actinocorallia aurantiaca</name>
    <dbReference type="NCBI Taxonomy" id="46204"/>
    <lineage>
        <taxon>Bacteria</taxon>
        <taxon>Bacillati</taxon>
        <taxon>Actinomycetota</taxon>
        <taxon>Actinomycetes</taxon>
        <taxon>Streptosporangiales</taxon>
        <taxon>Thermomonosporaceae</taxon>
        <taxon>Actinocorallia</taxon>
    </lineage>
</organism>
<dbReference type="Proteomes" id="UP001501842">
    <property type="component" value="Unassembled WGS sequence"/>
</dbReference>
<feature type="domain" description="DUF1540" evidence="1">
    <location>
        <begin position="9"/>
        <end position="40"/>
    </location>
</feature>
<proteinExistence type="predicted"/>
<dbReference type="RefSeq" id="WP_344451239.1">
    <property type="nucleotide sequence ID" value="NZ_BAAATZ010000012.1"/>
</dbReference>
<gene>
    <name evidence="2" type="ORF">GCM10010439_32590</name>
</gene>
<sequence>MYLPIINTCEAEACSYNSGRTCHAGAITVGDTTHPHCDTFVAADTRGGVATETGHVGACKVAGCRHNRDLECQAEGINVGYVGNVDNTVDCLTYSPR</sequence>
<dbReference type="Pfam" id="PF07561">
    <property type="entry name" value="DUF1540"/>
    <property type="match status" value="2"/>
</dbReference>
<keyword evidence="3" id="KW-1185">Reference proteome</keyword>
<name>A0ABP6GNS6_9ACTN</name>
<comment type="caution">
    <text evidence="2">The sequence shown here is derived from an EMBL/GenBank/DDBJ whole genome shotgun (WGS) entry which is preliminary data.</text>
</comment>
<evidence type="ECO:0000259" key="1">
    <source>
        <dbReference type="Pfam" id="PF07561"/>
    </source>
</evidence>
<protein>
    <recommendedName>
        <fullName evidence="1">DUF1540 domain-containing protein</fullName>
    </recommendedName>
</protein>
<evidence type="ECO:0000313" key="3">
    <source>
        <dbReference type="Proteomes" id="UP001501842"/>
    </source>
</evidence>